<name>A0A8S5QVR0_9CAUD</name>
<sequence length="296" mass="35260">MNKLEEFKLYVLKRRDAFEHKYRIGNKTVGDLYRYDLPNNLKYLDDMSQMFIRTLNTARVPLRDKLLTVYVYRYIGHEKYVRRCTNEHDVVTIHQLEKIATKLNSAKAKLSPNYKSPAIQLMTRELNRGERFLASCADFIDKLPDDLFYGWKCSEIYRYYNKKCDVYGLSKFTAYNLATDLAYINELHIELDFINGCSPSMRKMYLEIVEKDRFNAQEYKKFAIDFMKWYLDQPFADSKERIITPNDVGHMLVAYYKLTRGMCKIRYPKKTRVKVSDLVISRSMYEFYKGVPSETD</sequence>
<accession>A0A8S5QVR0</accession>
<evidence type="ECO:0000259" key="1">
    <source>
        <dbReference type="Pfam" id="PF18723"/>
    </source>
</evidence>
<reference evidence="2" key="1">
    <citation type="journal article" date="2021" name="Proc. Natl. Acad. Sci. U.S.A.">
        <title>A Catalog of Tens of Thousands of Viruses from Human Metagenomes Reveals Hidden Associations with Chronic Diseases.</title>
        <authorList>
            <person name="Tisza M.J."/>
            <person name="Buck C.B."/>
        </authorList>
    </citation>
    <scope>NUCLEOTIDE SEQUENCE</scope>
    <source>
        <strain evidence="2">CtzSN25</strain>
    </source>
</reference>
<proteinExistence type="predicted"/>
<dbReference type="Pfam" id="PF18723">
    <property type="entry name" value="HMUDK_hel"/>
    <property type="match status" value="1"/>
</dbReference>
<evidence type="ECO:0000313" key="2">
    <source>
        <dbReference type="EMBL" id="DAE22947.1"/>
    </source>
</evidence>
<dbReference type="InterPro" id="IPR040684">
    <property type="entry name" value="HMUDK_hel"/>
</dbReference>
<protein>
    <submittedName>
        <fullName evidence="2">Pplase1 alpha-glutamyl/putrescinyl thymine pyrophosphorylase clade 1</fullName>
    </submittedName>
</protein>
<organism evidence="2">
    <name type="scientific">Siphoviridae sp. ctzSN25</name>
    <dbReference type="NCBI Taxonomy" id="2826529"/>
    <lineage>
        <taxon>Viruses</taxon>
        <taxon>Duplodnaviria</taxon>
        <taxon>Heunggongvirae</taxon>
        <taxon>Uroviricota</taxon>
        <taxon>Caudoviricetes</taxon>
    </lineage>
</organism>
<feature type="domain" description="5-hmdU DNA kinase helical" evidence="1">
    <location>
        <begin position="9"/>
        <end position="248"/>
    </location>
</feature>
<dbReference type="EMBL" id="BK015743">
    <property type="protein sequence ID" value="DAE22947.1"/>
    <property type="molecule type" value="Genomic_DNA"/>
</dbReference>